<name>A0A6I4MJ37_9ACTN</name>
<evidence type="ECO:0000259" key="5">
    <source>
        <dbReference type="Pfam" id="PF00005"/>
    </source>
</evidence>
<sequence>MSGATALAVEGVSVDFSGVRALNDVSLDVPQGSVSAVIGPNGAGKSTLFNVITGFYRPSAGRVRLGAAELTSMRPHRIARLGVSRTFQNLELSGGESVLENIMLGCYLRGRSGVVGGGGGGARAAGGGGAPGPGGARGGGGGPPPRPPPPCSGVPCARSGQPCARASMGRAL</sequence>
<keyword evidence="3 6" id="KW-0067">ATP-binding</keyword>
<evidence type="ECO:0000256" key="1">
    <source>
        <dbReference type="ARBA" id="ARBA00022448"/>
    </source>
</evidence>
<evidence type="ECO:0000256" key="4">
    <source>
        <dbReference type="SAM" id="MobiDB-lite"/>
    </source>
</evidence>
<feature type="domain" description="ABC transporter" evidence="5">
    <location>
        <begin position="22"/>
        <end position="101"/>
    </location>
</feature>
<keyword evidence="1" id="KW-0813">Transport</keyword>
<evidence type="ECO:0000313" key="6">
    <source>
        <dbReference type="EMBL" id="MWA03691.1"/>
    </source>
</evidence>
<feature type="compositionally biased region" description="Gly residues" evidence="4">
    <location>
        <begin position="118"/>
        <end position="141"/>
    </location>
</feature>
<protein>
    <submittedName>
        <fullName evidence="6">ATP-binding cassette domain-containing protein</fullName>
    </submittedName>
</protein>
<keyword evidence="2" id="KW-0547">Nucleotide-binding</keyword>
<dbReference type="GO" id="GO:0016887">
    <property type="term" value="F:ATP hydrolysis activity"/>
    <property type="evidence" value="ECO:0007669"/>
    <property type="project" value="InterPro"/>
</dbReference>
<dbReference type="Pfam" id="PF00005">
    <property type="entry name" value="ABC_tran"/>
    <property type="match status" value="1"/>
</dbReference>
<organism evidence="6 7">
    <name type="scientific">Actinomadura physcomitrii</name>
    <dbReference type="NCBI Taxonomy" id="2650748"/>
    <lineage>
        <taxon>Bacteria</taxon>
        <taxon>Bacillati</taxon>
        <taxon>Actinomycetota</taxon>
        <taxon>Actinomycetes</taxon>
        <taxon>Streptosporangiales</taxon>
        <taxon>Thermomonosporaceae</taxon>
        <taxon>Actinomadura</taxon>
    </lineage>
</organism>
<dbReference type="SUPFAM" id="SSF52540">
    <property type="entry name" value="P-loop containing nucleoside triphosphate hydrolases"/>
    <property type="match status" value="1"/>
</dbReference>
<evidence type="ECO:0000256" key="2">
    <source>
        <dbReference type="ARBA" id="ARBA00022741"/>
    </source>
</evidence>
<dbReference type="InterPro" id="IPR051120">
    <property type="entry name" value="ABC_AA/LPS_Transport"/>
</dbReference>
<dbReference type="PANTHER" id="PTHR45772:SF1">
    <property type="entry name" value="ABC TRANSPORTER ATP-BINDING PROTEIN"/>
    <property type="match status" value="1"/>
</dbReference>
<dbReference type="RefSeq" id="WP_151596232.1">
    <property type="nucleotide sequence ID" value="NZ_WBMS02000021.1"/>
</dbReference>
<dbReference type="InterPro" id="IPR003439">
    <property type="entry name" value="ABC_transporter-like_ATP-bd"/>
</dbReference>
<gene>
    <name evidence="6" type="ORF">F8568_025565</name>
</gene>
<dbReference type="EMBL" id="WBMS02000021">
    <property type="protein sequence ID" value="MWA03691.1"/>
    <property type="molecule type" value="Genomic_DNA"/>
</dbReference>
<keyword evidence="7" id="KW-1185">Reference proteome</keyword>
<accession>A0A6I4MJ37</accession>
<dbReference type="InterPro" id="IPR027417">
    <property type="entry name" value="P-loop_NTPase"/>
</dbReference>
<reference evidence="6" key="1">
    <citation type="submission" date="2019-12" db="EMBL/GenBank/DDBJ databases">
        <title>Actinomadura physcomitrii sp. nov., a novel actinomycete isolated from moss [Physcomitrium sphaericum (Ludw) Fuernr].</title>
        <authorList>
            <person name="Zhuang X."/>
        </authorList>
    </citation>
    <scope>NUCLEOTIDE SEQUENCE [LARGE SCALE GENOMIC DNA]</scope>
    <source>
        <strain evidence="6">LD22</strain>
    </source>
</reference>
<dbReference type="Gene3D" id="3.40.50.300">
    <property type="entry name" value="P-loop containing nucleotide triphosphate hydrolases"/>
    <property type="match status" value="1"/>
</dbReference>
<dbReference type="PANTHER" id="PTHR45772">
    <property type="entry name" value="CONSERVED COMPONENT OF ABC TRANSPORTER FOR NATURAL AMINO ACIDS-RELATED"/>
    <property type="match status" value="1"/>
</dbReference>
<dbReference type="GO" id="GO:0005886">
    <property type="term" value="C:plasma membrane"/>
    <property type="evidence" value="ECO:0007669"/>
    <property type="project" value="TreeGrafter"/>
</dbReference>
<feature type="region of interest" description="Disordered" evidence="4">
    <location>
        <begin position="118"/>
        <end position="172"/>
    </location>
</feature>
<dbReference type="GO" id="GO:0005524">
    <property type="term" value="F:ATP binding"/>
    <property type="evidence" value="ECO:0007669"/>
    <property type="project" value="UniProtKB-KW"/>
</dbReference>
<feature type="compositionally biased region" description="Pro residues" evidence="4">
    <location>
        <begin position="142"/>
        <end position="152"/>
    </location>
</feature>
<dbReference type="AlphaFoldDB" id="A0A6I4MJ37"/>
<comment type="caution">
    <text evidence="6">The sequence shown here is derived from an EMBL/GenBank/DDBJ whole genome shotgun (WGS) entry which is preliminary data.</text>
</comment>
<evidence type="ECO:0000256" key="3">
    <source>
        <dbReference type="ARBA" id="ARBA00022840"/>
    </source>
</evidence>
<dbReference type="Proteomes" id="UP000462055">
    <property type="component" value="Unassembled WGS sequence"/>
</dbReference>
<proteinExistence type="predicted"/>
<evidence type="ECO:0000313" key="7">
    <source>
        <dbReference type="Proteomes" id="UP000462055"/>
    </source>
</evidence>